<evidence type="ECO:0000256" key="5">
    <source>
        <dbReference type="SAM" id="MobiDB-lite"/>
    </source>
</evidence>
<evidence type="ECO:0000313" key="9">
    <source>
        <dbReference type="Proteomes" id="UP000193487"/>
    </source>
</evidence>
<dbReference type="GO" id="GO:0006310">
    <property type="term" value="P:DNA recombination"/>
    <property type="evidence" value="ECO:0007669"/>
    <property type="project" value="UniProtKB-KW"/>
</dbReference>
<evidence type="ECO:0000259" key="6">
    <source>
        <dbReference type="Pfam" id="PF01385"/>
    </source>
</evidence>
<feature type="region of interest" description="Disordered" evidence="5">
    <location>
        <begin position="461"/>
        <end position="506"/>
    </location>
</feature>
<dbReference type="GO" id="GO:0032196">
    <property type="term" value="P:transposition"/>
    <property type="evidence" value="ECO:0007669"/>
    <property type="project" value="UniProtKB-KW"/>
</dbReference>
<feature type="domain" description="Cas12f1-like TNB" evidence="7">
    <location>
        <begin position="379"/>
        <end position="444"/>
    </location>
</feature>
<evidence type="ECO:0000259" key="7">
    <source>
        <dbReference type="Pfam" id="PF07282"/>
    </source>
</evidence>
<evidence type="ECO:0000256" key="2">
    <source>
        <dbReference type="ARBA" id="ARBA00022578"/>
    </source>
</evidence>
<dbReference type="GO" id="GO:0003677">
    <property type="term" value="F:DNA binding"/>
    <property type="evidence" value="ECO:0007669"/>
    <property type="project" value="UniProtKB-KW"/>
</dbReference>
<dbReference type="OrthoDB" id="6230307at2"/>
<keyword evidence="3" id="KW-0238">DNA-binding</keyword>
<dbReference type="InterPro" id="IPR001959">
    <property type="entry name" value="Transposase"/>
</dbReference>
<dbReference type="NCBIfam" id="TIGR01766">
    <property type="entry name" value="IS200/IS605 family accessory protein TnpB-like domain"/>
    <property type="match status" value="1"/>
</dbReference>
<evidence type="ECO:0000256" key="4">
    <source>
        <dbReference type="ARBA" id="ARBA00023172"/>
    </source>
</evidence>
<comment type="caution">
    <text evidence="8">The sequence shown here is derived from an EMBL/GenBank/DDBJ whole genome shotgun (WGS) entry which is preliminary data.</text>
</comment>
<dbReference type="NCBIfam" id="NF040570">
    <property type="entry name" value="guided_TnpB"/>
    <property type="match status" value="1"/>
</dbReference>
<evidence type="ECO:0008006" key="10">
    <source>
        <dbReference type="Google" id="ProtNLM"/>
    </source>
</evidence>
<evidence type="ECO:0000256" key="1">
    <source>
        <dbReference type="ARBA" id="ARBA00008761"/>
    </source>
</evidence>
<sequence>MSQRVKITRARVHGSSVYLGEVTQPDGTVAPVWSADPDEVLGWLCDGFRFRFNQRRSTRCRYLTCEDRAGEQVVVCDPAREPVLVPIGNTVTDITDAQARRQHSFLAAMPGYVLEATLKTEATEWFSAIKRRKTNVANGRKAGAMPGFRRRDGDQRFVCWFNGGRNAVFTKTGRRSGMVTISGANPGAHRAPGLGPDGQPHRLAWRITLHVRLSQPIRPYTSVRVNWTRRQLVFVNEPSPVADKVRTGEVIGLDRGVVHTAADDRGGFYDAPDTAAPDKQRKFHQRRMAKCKQVAARQGRRFWESKRYQAHKTAAAGLGAKQVRVREDFAHKLSTQLVRDHDFIGIEKLSLHRMTRRGKGKGAAAKRGLNRVLQNAALGRLARCIEYKAELAGVAFVEVPPAYTSQRCHRCGHTCKENRESQAVFRCLACSWTGNADTNAAVNVREEALARWWAVHTEQLAGTSGAKPGGINPVSQAGSKSKTDPHPGPAHGPAASAMNREPPNAA</sequence>
<dbReference type="Proteomes" id="UP000193487">
    <property type="component" value="Unassembled WGS sequence"/>
</dbReference>
<keyword evidence="2" id="KW-0815">Transposition</keyword>
<accession>A0A1X1YJ00</accession>
<reference evidence="8 9" key="1">
    <citation type="submission" date="2016-01" db="EMBL/GenBank/DDBJ databases">
        <title>The new phylogeny of the genus Mycobacterium.</title>
        <authorList>
            <person name="Tarcisio F."/>
            <person name="Conor M."/>
            <person name="Antonella G."/>
            <person name="Elisabetta G."/>
            <person name="Giulia F.S."/>
            <person name="Sara T."/>
            <person name="Anna F."/>
            <person name="Clotilde B."/>
            <person name="Roberto B."/>
            <person name="Veronica D.S."/>
            <person name="Fabio R."/>
            <person name="Monica P."/>
            <person name="Olivier J."/>
            <person name="Enrico T."/>
            <person name="Nicola S."/>
        </authorList>
    </citation>
    <scope>NUCLEOTIDE SEQUENCE [LARGE SCALE GENOMIC DNA]</scope>
    <source>
        <strain evidence="8 9">DSM 45166</strain>
    </source>
</reference>
<proteinExistence type="inferred from homology"/>
<dbReference type="Pfam" id="PF01385">
    <property type="entry name" value="OrfB_IS605"/>
    <property type="match status" value="1"/>
</dbReference>
<name>A0A1X1YJ00_9MYCO</name>
<comment type="similarity">
    <text evidence="1">In the C-terminal section; belongs to the transposase 35 family.</text>
</comment>
<evidence type="ECO:0000313" key="8">
    <source>
        <dbReference type="EMBL" id="ORW11086.1"/>
    </source>
</evidence>
<dbReference type="EMBL" id="LQPE01000010">
    <property type="protein sequence ID" value="ORW11086.1"/>
    <property type="molecule type" value="Genomic_DNA"/>
</dbReference>
<dbReference type="InterPro" id="IPR010095">
    <property type="entry name" value="Cas12f1-like_TNB"/>
</dbReference>
<evidence type="ECO:0000256" key="3">
    <source>
        <dbReference type="ARBA" id="ARBA00023125"/>
    </source>
</evidence>
<dbReference type="RefSeq" id="WP_052425657.1">
    <property type="nucleotide sequence ID" value="NZ_LQPE01000010.1"/>
</dbReference>
<gene>
    <name evidence="8" type="ORF">AWC14_19410</name>
</gene>
<organism evidence="8 9">
    <name type="scientific">Mycobacterium kyorinense</name>
    <dbReference type="NCBI Taxonomy" id="487514"/>
    <lineage>
        <taxon>Bacteria</taxon>
        <taxon>Bacillati</taxon>
        <taxon>Actinomycetota</taxon>
        <taxon>Actinomycetes</taxon>
        <taxon>Mycobacteriales</taxon>
        <taxon>Mycobacteriaceae</taxon>
        <taxon>Mycobacterium</taxon>
    </lineage>
</organism>
<protein>
    <recommendedName>
        <fullName evidence="10">Transposase</fullName>
    </recommendedName>
</protein>
<dbReference type="AlphaFoldDB" id="A0A1X1YJ00"/>
<keyword evidence="9" id="KW-1185">Reference proteome</keyword>
<dbReference type="Pfam" id="PF07282">
    <property type="entry name" value="Cas12f1-like_TNB"/>
    <property type="match status" value="1"/>
</dbReference>
<feature type="domain" description="Probable transposase IS891/IS1136/IS1341" evidence="6">
    <location>
        <begin position="242"/>
        <end position="356"/>
    </location>
</feature>
<keyword evidence="4" id="KW-0233">DNA recombination</keyword>